<accession>A0A1M6CNN3</accession>
<keyword evidence="4 7" id="KW-0133">Cell shape</keyword>
<dbReference type="PROSITE" id="PS52029">
    <property type="entry name" value="LD_TPASE"/>
    <property type="match status" value="1"/>
</dbReference>
<sequence length="222" mass="25670">MSLLIVFRKKLNDWYHNLKPKYTTEQVVIKHQKRVFNSLKNNFDLAKIDSGNFEMALLAFKDSQKLELYIKNPKTSYQLIKTYNFTAFSGKIGPKLKNGDKQIPEGIYTMEYLNPNSRYHLSLKVSYPNAFDLEKAKADNRSDLGGDIMIHGKKVTIGCIPIGDQNIEEVFTLAAKSSNQKFPIIISPTDFRKNSNFPNIENIDWEKELYSNIQTELEKYNT</sequence>
<evidence type="ECO:0000256" key="3">
    <source>
        <dbReference type="ARBA" id="ARBA00022679"/>
    </source>
</evidence>
<reference evidence="10" key="1">
    <citation type="submission" date="2016-11" db="EMBL/GenBank/DDBJ databases">
        <authorList>
            <person name="Varghese N."/>
            <person name="Submissions S."/>
        </authorList>
    </citation>
    <scope>NUCLEOTIDE SEQUENCE [LARGE SCALE GENOMIC DNA]</scope>
    <source>
        <strain evidence="10">DSM 18829</strain>
    </source>
</reference>
<evidence type="ECO:0000256" key="2">
    <source>
        <dbReference type="ARBA" id="ARBA00005992"/>
    </source>
</evidence>
<keyword evidence="6 7" id="KW-0961">Cell wall biogenesis/degradation</keyword>
<dbReference type="PANTHER" id="PTHR36699">
    <property type="entry name" value="LD-TRANSPEPTIDASE"/>
    <property type="match status" value="1"/>
</dbReference>
<evidence type="ECO:0000256" key="4">
    <source>
        <dbReference type="ARBA" id="ARBA00022960"/>
    </source>
</evidence>
<comment type="pathway">
    <text evidence="1 7">Cell wall biogenesis; peptidoglycan biosynthesis.</text>
</comment>
<evidence type="ECO:0000256" key="7">
    <source>
        <dbReference type="PROSITE-ProRule" id="PRU01373"/>
    </source>
</evidence>
<proteinExistence type="inferred from homology"/>
<protein>
    <recommendedName>
        <fullName evidence="8">L,D-TPase catalytic domain-containing protein</fullName>
    </recommendedName>
</protein>
<dbReference type="PANTHER" id="PTHR36699:SF1">
    <property type="entry name" value="L,D-TRANSPEPTIDASE YAFK-RELATED"/>
    <property type="match status" value="1"/>
</dbReference>
<dbReference type="Proteomes" id="UP000184488">
    <property type="component" value="Unassembled WGS sequence"/>
</dbReference>
<dbReference type="AlphaFoldDB" id="A0A1M6CNN3"/>
<dbReference type="RefSeq" id="WP_143161867.1">
    <property type="nucleotide sequence ID" value="NZ_FQZI01000002.1"/>
</dbReference>
<feature type="domain" description="L,D-TPase catalytic" evidence="8">
    <location>
        <begin position="55"/>
        <end position="187"/>
    </location>
</feature>
<dbReference type="GO" id="GO:0016740">
    <property type="term" value="F:transferase activity"/>
    <property type="evidence" value="ECO:0007669"/>
    <property type="project" value="UniProtKB-KW"/>
</dbReference>
<evidence type="ECO:0000313" key="9">
    <source>
        <dbReference type="EMBL" id="SHI62559.1"/>
    </source>
</evidence>
<dbReference type="OrthoDB" id="9809748at2"/>
<evidence type="ECO:0000256" key="1">
    <source>
        <dbReference type="ARBA" id="ARBA00004752"/>
    </source>
</evidence>
<dbReference type="InterPro" id="IPR005490">
    <property type="entry name" value="LD_TPept_cat_dom"/>
</dbReference>
<feature type="active site" description="Proton donor/acceptor" evidence="7">
    <location>
        <position position="151"/>
    </location>
</feature>
<keyword evidence="3" id="KW-0808">Transferase</keyword>
<evidence type="ECO:0000259" key="8">
    <source>
        <dbReference type="PROSITE" id="PS52029"/>
    </source>
</evidence>
<evidence type="ECO:0000256" key="5">
    <source>
        <dbReference type="ARBA" id="ARBA00022984"/>
    </source>
</evidence>
<dbReference type="STRING" id="415425.SAMN05444363_1014"/>
<name>A0A1M6CNN3_9FLAO</name>
<keyword evidence="5 7" id="KW-0573">Peptidoglycan synthesis</keyword>
<dbReference type="InterPro" id="IPR038063">
    <property type="entry name" value="Transpep_catalytic_dom"/>
</dbReference>
<dbReference type="GO" id="GO:0008360">
    <property type="term" value="P:regulation of cell shape"/>
    <property type="evidence" value="ECO:0007669"/>
    <property type="project" value="UniProtKB-UniRule"/>
</dbReference>
<dbReference type="SUPFAM" id="SSF141523">
    <property type="entry name" value="L,D-transpeptidase catalytic domain-like"/>
    <property type="match status" value="1"/>
</dbReference>
<dbReference type="GO" id="GO:0071555">
    <property type="term" value="P:cell wall organization"/>
    <property type="evidence" value="ECO:0007669"/>
    <property type="project" value="UniProtKB-UniRule"/>
</dbReference>
<keyword evidence="10" id="KW-1185">Reference proteome</keyword>
<organism evidence="9 10">
    <name type="scientific">Flavobacterium terrae</name>
    <dbReference type="NCBI Taxonomy" id="415425"/>
    <lineage>
        <taxon>Bacteria</taxon>
        <taxon>Pseudomonadati</taxon>
        <taxon>Bacteroidota</taxon>
        <taxon>Flavobacteriia</taxon>
        <taxon>Flavobacteriales</taxon>
        <taxon>Flavobacteriaceae</taxon>
        <taxon>Flavobacterium</taxon>
    </lineage>
</organism>
<comment type="similarity">
    <text evidence="2">Belongs to the YkuD family.</text>
</comment>
<feature type="active site" description="Nucleophile" evidence="7">
    <location>
        <position position="159"/>
    </location>
</feature>
<dbReference type="UniPathway" id="UPA00219"/>
<dbReference type="EMBL" id="FQZI01000002">
    <property type="protein sequence ID" value="SHI62559.1"/>
    <property type="molecule type" value="Genomic_DNA"/>
</dbReference>
<evidence type="ECO:0000313" key="10">
    <source>
        <dbReference type="Proteomes" id="UP000184488"/>
    </source>
</evidence>
<dbReference type="GO" id="GO:0009252">
    <property type="term" value="P:peptidoglycan biosynthetic process"/>
    <property type="evidence" value="ECO:0007669"/>
    <property type="project" value="UniProtKB-UniPathway"/>
</dbReference>
<evidence type="ECO:0000256" key="6">
    <source>
        <dbReference type="ARBA" id="ARBA00023316"/>
    </source>
</evidence>
<gene>
    <name evidence="9" type="ORF">SAMN05444363_1014</name>
</gene>
<dbReference type="Pfam" id="PF03734">
    <property type="entry name" value="YkuD"/>
    <property type="match status" value="1"/>
</dbReference>
<dbReference type="GO" id="GO:0004180">
    <property type="term" value="F:carboxypeptidase activity"/>
    <property type="evidence" value="ECO:0007669"/>
    <property type="project" value="UniProtKB-ARBA"/>
</dbReference>